<proteinExistence type="predicted"/>
<dbReference type="Gramene" id="RZC61556">
    <property type="protein sequence ID" value="RZC61556"/>
    <property type="gene ID" value="C5167_023318"/>
</dbReference>
<keyword evidence="3" id="KW-1185">Reference proteome</keyword>
<evidence type="ECO:0000313" key="2">
    <source>
        <dbReference type="EMBL" id="RZC61556.1"/>
    </source>
</evidence>
<reference evidence="2 3" key="1">
    <citation type="journal article" date="2018" name="Science">
        <title>The opium poppy genome and morphinan production.</title>
        <authorList>
            <person name="Guo L."/>
            <person name="Winzer T."/>
            <person name="Yang X."/>
            <person name="Li Y."/>
            <person name="Ning Z."/>
            <person name="He Z."/>
            <person name="Teodor R."/>
            <person name="Lu Y."/>
            <person name="Bowser T.A."/>
            <person name="Graham I.A."/>
            <person name="Ye K."/>
        </authorList>
    </citation>
    <scope>NUCLEOTIDE SEQUENCE [LARGE SCALE GENOMIC DNA]</scope>
    <source>
        <strain evidence="3">cv. HN1</strain>
        <tissue evidence="2">Leaves</tissue>
    </source>
</reference>
<dbReference type="Proteomes" id="UP000316621">
    <property type="component" value="Chromosome 5"/>
</dbReference>
<gene>
    <name evidence="2" type="ORF">C5167_023318</name>
</gene>
<keyword evidence="1" id="KW-0812">Transmembrane</keyword>
<sequence>MRIESFHRAIDGRKCRNTNIPLEQSVRHSSLKVSDNATGTVPAVMVQLLEKEHATHKLPTHKYLLCCVASLKVYGLQCVKSRASTLQNRRRDDDEYLISNCIEFVILCAGFGACMLSWIYDGVVILLPRLGDNPLTVKAMQTIVADITTASIGNLLPLVYRVPTPSSFEILTLVAILKAKNIMNS</sequence>
<organism evidence="2 3">
    <name type="scientific">Papaver somniferum</name>
    <name type="common">Opium poppy</name>
    <dbReference type="NCBI Taxonomy" id="3469"/>
    <lineage>
        <taxon>Eukaryota</taxon>
        <taxon>Viridiplantae</taxon>
        <taxon>Streptophyta</taxon>
        <taxon>Embryophyta</taxon>
        <taxon>Tracheophyta</taxon>
        <taxon>Spermatophyta</taxon>
        <taxon>Magnoliopsida</taxon>
        <taxon>Ranunculales</taxon>
        <taxon>Papaveraceae</taxon>
        <taxon>Papaveroideae</taxon>
        <taxon>Papaver</taxon>
    </lineage>
</organism>
<protein>
    <submittedName>
        <fullName evidence="2">Uncharacterized protein</fullName>
    </submittedName>
</protein>
<name>A0A4Y7JLW2_PAPSO</name>
<keyword evidence="1" id="KW-1133">Transmembrane helix</keyword>
<keyword evidence="1" id="KW-0472">Membrane</keyword>
<evidence type="ECO:0000256" key="1">
    <source>
        <dbReference type="SAM" id="Phobius"/>
    </source>
</evidence>
<accession>A0A4Y7JLW2</accession>
<dbReference type="AlphaFoldDB" id="A0A4Y7JLW2"/>
<dbReference type="EMBL" id="CM010719">
    <property type="protein sequence ID" value="RZC61556.1"/>
    <property type="molecule type" value="Genomic_DNA"/>
</dbReference>
<evidence type="ECO:0000313" key="3">
    <source>
        <dbReference type="Proteomes" id="UP000316621"/>
    </source>
</evidence>
<feature type="transmembrane region" description="Helical" evidence="1">
    <location>
        <begin position="96"/>
        <end position="120"/>
    </location>
</feature>